<organism evidence="1">
    <name type="scientific">Anopheles darlingi</name>
    <name type="common">Mosquito</name>
    <dbReference type="NCBI Taxonomy" id="43151"/>
    <lineage>
        <taxon>Eukaryota</taxon>
        <taxon>Metazoa</taxon>
        <taxon>Ecdysozoa</taxon>
        <taxon>Arthropoda</taxon>
        <taxon>Hexapoda</taxon>
        <taxon>Insecta</taxon>
        <taxon>Pterygota</taxon>
        <taxon>Neoptera</taxon>
        <taxon>Endopterygota</taxon>
        <taxon>Diptera</taxon>
        <taxon>Nematocera</taxon>
        <taxon>Culicoidea</taxon>
        <taxon>Culicidae</taxon>
        <taxon>Anophelinae</taxon>
        <taxon>Anopheles</taxon>
    </lineage>
</organism>
<dbReference type="AlphaFoldDB" id="A0A2M4DDU7"/>
<dbReference type="EMBL" id="GGFL01011443">
    <property type="protein sequence ID" value="MBW75621.1"/>
    <property type="molecule type" value="Transcribed_RNA"/>
</dbReference>
<sequence length="96" mass="11013">MAVASFSFLSLSLLRSRLKHGHQSKGKLARWNGEVKQCRENRIRVVAMALGSRPGISHDRRDRAGKFFLRIFPSGNRWPRGNQITVFFFHFGEGVQ</sequence>
<evidence type="ECO:0000313" key="1">
    <source>
        <dbReference type="EMBL" id="MBW75621.1"/>
    </source>
</evidence>
<reference evidence="1" key="1">
    <citation type="submission" date="2018-01" db="EMBL/GenBank/DDBJ databases">
        <title>An insight into the sialome of Amazonian anophelines.</title>
        <authorList>
            <person name="Ribeiro J.M."/>
            <person name="Scarpassa V."/>
            <person name="Calvo E."/>
        </authorList>
    </citation>
    <scope>NUCLEOTIDE SEQUENCE</scope>
</reference>
<protein>
    <submittedName>
        <fullName evidence="1">Putative secreted protein</fullName>
    </submittedName>
</protein>
<accession>A0A2M4DDU7</accession>
<proteinExistence type="predicted"/>
<name>A0A2M4DDU7_ANODA</name>